<evidence type="ECO:0000313" key="2">
    <source>
        <dbReference type="EMBL" id="KAJ5135483.1"/>
    </source>
</evidence>
<comment type="caution">
    <text evidence="2">The sequence shown here is derived from an EMBL/GenBank/DDBJ whole genome shotgun (WGS) entry which is preliminary data.</text>
</comment>
<dbReference type="Proteomes" id="UP001149079">
    <property type="component" value="Unassembled WGS sequence"/>
</dbReference>
<keyword evidence="1" id="KW-0812">Transmembrane</keyword>
<keyword evidence="1" id="KW-1133">Transmembrane helix</keyword>
<reference evidence="2" key="2">
    <citation type="journal article" date="2023" name="IMA Fungus">
        <title>Comparative genomic study of the Penicillium genus elucidates a diverse pangenome and 15 lateral gene transfer events.</title>
        <authorList>
            <person name="Petersen C."/>
            <person name="Sorensen T."/>
            <person name="Nielsen M.R."/>
            <person name="Sondergaard T.E."/>
            <person name="Sorensen J.L."/>
            <person name="Fitzpatrick D.A."/>
            <person name="Frisvad J.C."/>
            <person name="Nielsen K.L."/>
        </authorList>
    </citation>
    <scope>NUCLEOTIDE SEQUENCE</scope>
    <source>
        <strain evidence="2">IBT 22155</strain>
    </source>
</reference>
<organism evidence="2 3">
    <name type="scientific">Penicillium bovifimosum</name>
    <dbReference type="NCBI Taxonomy" id="126998"/>
    <lineage>
        <taxon>Eukaryota</taxon>
        <taxon>Fungi</taxon>
        <taxon>Dikarya</taxon>
        <taxon>Ascomycota</taxon>
        <taxon>Pezizomycotina</taxon>
        <taxon>Eurotiomycetes</taxon>
        <taxon>Eurotiomycetidae</taxon>
        <taxon>Eurotiales</taxon>
        <taxon>Aspergillaceae</taxon>
        <taxon>Penicillium</taxon>
    </lineage>
</organism>
<accession>A0A9W9L3M9</accession>
<gene>
    <name evidence="2" type="ORF">N7515_004761</name>
</gene>
<dbReference type="AlphaFoldDB" id="A0A9W9L3M9"/>
<evidence type="ECO:0000256" key="1">
    <source>
        <dbReference type="SAM" id="Phobius"/>
    </source>
</evidence>
<evidence type="ECO:0000313" key="3">
    <source>
        <dbReference type="Proteomes" id="UP001149079"/>
    </source>
</evidence>
<name>A0A9W9L3M9_9EURO</name>
<keyword evidence="1" id="KW-0472">Membrane</keyword>
<protein>
    <submittedName>
        <fullName evidence="2">Uncharacterized protein</fullName>
    </submittedName>
</protein>
<dbReference type="GeneID" id="81404675"/>
<proteinExistence type="predicted"/>
<dbReference type="RefSeq" id="XP_056522455.1">
    <property type="nucleotide sequence ID" value="XM_056665505.1"/>
</dbReference>
<keyword evidence="3" id="KW-1185">Reference proteome</keyword>
<feature type="transmembrane region" description="Helical" evidence="1">
    <location>
        <begin position="34"/>
        <end position="53"/>
    </location>
</feature>
<sequence>MGGHSQSSSCPAMSTVAQESHYLSPEILYSTAEILFPVTSVISLSLLGLILVYRSIKQCRRTRHALVCKAKQQHQERNPWCDSVRMEKGEIASVGSRPLTACDILRPLSQTSCLPSSGVLAAKAREEQSRRLASGESVPASCVGESDSVQKCNAITGQMHEEGVDGVRTWKRVVVEYR</sequence>
<reference evidence="2" key="1">
    <citation type="submission" date="2022-11" db="EMBL/GenBank/DDBJ databases">
        <authorList>
            <person name="Petersen C."/>
        </authorList>
    </citation>
    <scope>NUCLEOTIDE SEQUENCE</scope>
    <source>
        <strain evidence="2">IBT 22155</strain>
    </source>
</reference>
<dbReference type="EMBL" id="JAPQKL010000004">
    <property type="protein sequence ID" value="KAJ5135483.1"/>
    <property type="molecule type" value="Genomic_DNA"/>
</dbReference>
<dbReference type="OrthoDB" id="4362480at2759"/>